<protein>
    <recommendedName>
        <fullName evidence="4">Mce-associated membrane protein</fullName>
    </recommendedName>
</protein>
<comment type="caution">
    <text evidence="2">The sequence shown here is derived from an EMBL/GenBank/DDBJ whole genome shotgun (WGS) entry which is preliminary data.</text>
</comment>
<dbReference type="RefSeq" id="WP_378535669.1">
    <property type="nucleotide sequence ID" value="NZ_JBHSBH010000012.1"/>
</dbReference>
<evidence type="ECO:0008006" key="4">
    <source>
        <dbReference type="Google" id="ProtNLM"/>
    </source>
</evidence>
<gene>
    <name evidence="2" type="ORF">ACFOVU_19485</name>
</gene>
<reference evidence="3" key="1">
    <citation type="journal article" date="2019" name="Int. J. Syst. Evol. Microbiol.">
        <title>The Global Catalogue of Microorganisms (GCM) 10K type strain sequencing project: providing services to taxonomists for standard genome sequencing and annotation.</title>
        <authorList>
            <consortium name="The Broad Institute Genomics Platform"/>
            <consortium name="The Broad Institute Genome Sequencing Center for Infectious Disease"/>
            <person name="Wu L."/>
            <person name="Ma J."/>
        </authorList>
    </citation>
    <scope>NUCLEOTIDE SEQUENCE [LARGE SCALE GENOMIC DNA]</scope>
    <source>
        <strain evidence="3">TBRC 1826</strain>
    </source>
</reference>
<name>A0ABV8FPN6_9ACTN</name>
<dbReference type="Proteomes" id="UP001595847">
    <property type="component" value="Unassembled WGS sequence"/>
</dbReference>
<keyword evidence="3" id="KW-1185">Reference proteome</keyword>
<keyword evidence="1" id="KW-1133">Transmembrane helix</keyword>
<dbReference type="EMBL" id="JBHSBH010000012">
    <property type="protein sequence ID" value="MFC3998121.1"/>
    <property type="molecule type" value="Genomic_DNA"/>
</dbReference>
<sequence>MRDLLAPGRERVVIAVVAVVVAVFAAVALARLAGGREEPPAAPAGPGATSMAELLPVSDAEFQDALAVAAEHGRAIGTFDPAEPEDAYADRIAETADPQYADVIAAEGSAAREAAGRLSEWGRPTTGEAQAVEAVAVGAETITFELALRAEDAGTGGREPLELGAFHVSLYRAGGEWRVVGVTDTRDIASMQGEGRI</sequence>
<keyword evidence="1" id="KW-0472">Membrane</keyword>
<keyword evidence="1" id="KW-0812">Transmembrane</keyword>
<organism evidence="2 3">
    <name type="scientific">Nocardiopsis sediminis</name>
    <dbReference type="NCBI Taxonomy" id="1778267"/>
    <lineage>
        <taxon>Bacteria</taxon>
        <taxon>Bacillati</taxon>
        <taxon>Actinomycetota</taxon>
        <taxon>Actinomycetes</taxon>
        <taxon>Streptosporangiales</taxon>
        <taxon>Nocardiopsidaceae</taxon>
        <taxon>Nocardiopsis</taxon>
    </lineage>
</organism>
<proteinExistence type="predicted"/>
<feature type="transmembrane region" description="Helical" evidence="1">
    <location>
        <begin position="12"/>
        <end position="33"/>
    </location>
</feature>
<evidence type="ECO:0000256" key="1">
    <source>
        <dbReference type="SAM" id="Phobius"/>
    </source>
</evidence>
<evidence type="ECO:0000313" key="2">
    <source>
        <dbReference type="EMBL" id="MFC3998121.1"/>
    </source>
</evidence>
<evidence type="ECO:0000313" key="3">
    <source>
        <dbReference type="Proteomes" id="UP001595847"/>
    </source>
</evidence>
<accession>A0ABV8FPN6</accession>